<dbReference type="GO" id="GO:0016987">
    <property type="term" value="F:sigma factor activity"/>
    <property type="evidence" value="ECO:0007669"/>
    <property type="project" value="InterPro"/>
</dbReference>
<dbReference type="InterPro" id="IPR007127">
    <property type="entry name" value="RNA_pol_sigma_70_r1_1"/>
</dbReference>
<dbReference type="EMBL" id="CP016616">
    <property type="protein sequence ID" value="ANY80504.1"/>
    <property type="molecule type" value="Genomic_DNA"/>
</dbReference>
<evidence type="ECO:0000256" key="2">
    <source>
        <dbReference type="SAM" id="Phobius"/>
    </source>
</evidence>
<accession>A0A1B2EKI8</accession>
<dbReference type="InterPro" id="IPR042189">
    <property type="entry name" value="RNA_pol_sigma_70_r1_1_sf"/>
</dbReference>
<evidence type="ECO:0000259" key="3">
    <source>
        <dbReference type="Pfam" id="PF03979"/>
    </source>
</evidence>
<protein>
    <recommendedName>
        <fullName evidence="3">RNA polymerase sigma factor 70 region 1.1 domain-containing protein</fullName>
    </recommendedName>
</protein>
<dbReference type="KEGG" id="moc:BB934_21615"/>
<keyword evidence="2" id="KW-1133">Transmembrane helix</keyword>
<dbReference type="Pfam" id="PF03979">
    <property type="entry name" value="Sigma70_r1_1"/>
    <property type="match status" value="1"/>
</dbReference>
<feature type="domain" description="RNA polymerase sigma factor 70 region 1.1" evidence="3">
    <location>
        <begin position="10"/>
        <end position="57"/>
    </location>
</feature>
<feature type="region of interest" description="Disordered" evidence="1">
    <location>
        <begin position="87"/>
        <end position="107"/>
    </location>
</feature>
<dbReference type="GO" id="GO:0003677">
    <property type="term" value="F:DNA binding"/>
    <property type="evidence" value="ECO:0007669"/>
    <property type="project" value="InterPro"/>
</dbReference>
<proteinExistence type="predicted"/>
<reference evidence="4" key="1">
    <citation type="submission" date="2016-07" db="EMBL/GenBank/DDBJ databases">
        <title>Microvirga ossetica sp. nov. a new species of rhizobia isolated from root nodules of the legume species Vicia alpestris Steven originated from North Ossetia region in the Caucasus.</title>
        <authorList>
            <person name="Safronova V.I."/>
            <person name="Kuznetsova I.G."/>
            <person name="Sazanova A.L."/>
            <person name="Belimov A."/>
            <person name="Andronov E."/>
            <person name="Osledkin Y.S."/>
            <person name="Onishchuk O.P."/>
            <person name="Kurchak O.N."/>
            <person name="Shaposhnikov A.I."/>
            <person name="Willems A."/>
            <person name="Tikhonovich I.A."/>
        </authorList>
    </citation>
    <scope>NUCLEOTIDE SEQUENCE [LARGE SCALE GENOMIC DNA]</scope>
    <source>
        <strain evidence="4">V5/3M</strain>
    </source>
</reference>
<dbReference type="AlphaFoldDB" id="A0A1B2EKI8"/>
<evidence type="ECO:0000313" key="4">
    <source>
        <dbReference type="EMBL" id="ANY80504.1"/>
    </source>
</evidence>
<dbReference type="Gene3D" id="1.10.220.120">
    <property type="entry name" value="Sigma-70 factor, region 1.1"/>
    <property type="match status" value="1"/>
</dbReference>
<gene>
    <name evidence="4" type="ORF">BB934_21615</name>
</gene>
<evidence type="ECO:0000256" key="1">
    <source>
        <dbReference type="SAM" id="MobiDB-lite"/>
    </source>
</evidence>
<sequence>MQPALDSTIMDRLAALGRKQGHLTNQDLQANLPVDAMSAEEIALIVVHLEEAGIPVELDDSLTAPNPKAGPAPVKTAEIIPFPDRAAASRMKRKTGTLQNSAASRADASKASGQKGAAHWAVAGSGLLVLVLLGALVVLFGV</sequence>
<feature type="transmembrane region" description="Helical" evidence="2">
    <location>
        <begin position="120"/>
        <end position="140"/>
    </location>
</feature>
<keyword evidence="2" id="KW-0812">Transmembrane</keyword>
<organism evidence="4">
    <name type="scientific">Microvirga ossetica</name>
    <dbReference type="NCBI Taxonomy" id="1882682"/>
    <lineage>
        <taxon>Bacteria</taxon>
        <taxon>Pseudomonadati</taxon>
        <taxon>Pseudomonadota</taxon>
        <taxon>Alphaproteobacteria</taxon>
        <taxon>Hyphomicrobiales</taxon>
        <taxon>Methylobacteriaceae</taxon>
        <taxon>Microvirga</taxon>
    </lineage>
</organism>
<name>A0A1B2EKI8_9HYPH</name>
<keyword evidence="2" id="KW-0472">Membrane</keyword>